<feature type="region of interest" description="Disordered" evidence="8">
    <location>
        <begin position="1248"/>
        <end position="1267"/>
    </location>
</feature>
<dbReference type="GO" id="GO:0004843">
    <property type="term" value="F:cysteine-type deubiquitinase activity"/>
    <property type="evidence" value="ECO:0007669"/>
    <property type="project" value="UniProtKB-EC"/>
</dbReference>
<evidence type="ECO:0000256" key="7">
    <source>
        <dbReference type="ARBA" id="ARBA00022807"/>
    </source>
</evidence>
<dbReference type="InterPro" id="IPR018200">
    <property type="entry name" value="USP_CS"/>
</dbReference>
<comment type="caution">
    <text evidence="11">The sequence shown here is derived from an EMBL/GenBank/DDBJ whole genome shotgun (WGS) entry which is preliminary data.</text>
</comment>
<evidence type="ECO:0000256" key="4">
    <source>
        <dbReference type="ARBA" id="ARBA00022670"/>
    </source>
</evidence>
<sequence length="1380" mass="154555">MNSEASLGRKRQRSASDDVHDTNKRSSPHSTIDDVDAYMQDNNDPDPLPPQKVRIIDDLVKDNTMTLGQTWYLVDSPWVRRWRSACNGEVGKEGPVAENDLGPVATAPLLDDFGNLKPGLMEGIDVEYMPQDAWDKLTSWYGSPEVPIPRHTIARGEQKQIQLELHPPLLRAGRLSPSDFDPSTPPTSISLSTHDTLRNLSERLASAVSPSPPPLPPYRIWKVTNDDFTLAHLDKGEKNLLEASDKTLEEAGIESLDSFAVEFKEDDRWLVDLAPAPIFKSNDGFFNRMSSTVKSPFASKSPSTAVTTPAAKKVNPGTLGLGNLGNTCFMNSAVQCLAHTPEVAEYFLSGVFEQELNPDNPLGMHGQIAQAFAALLHKIWSTTFQSTSSYSSSHSYSPREFKSTLSRFAPQFSGYQQHDSQEFVAFLLDGLHEDLNRILKKPYVENPDWDEERQKRAQNDYAKEILEFARKSWNGYKKRNDSVIVDLFQGQYQSTLICPECEKVSITFDPFMYLTLPLPIQKKWRHSVLYIPWDNEKPHLRIPVELPRADCSLRELRVLLGRWMSVDPDNLLTLEIFNHRFYKNLDDNVMCSEMSDSDVIVCFELPCHSRQSRTYDKLKKKKKKKAKKAEFEVNGKDSEAESRSQSPSGSGSQENREQSKEGEQEEEEDDEPFIVPTFLCDAPPANSGTGSGAFSYTRNNTYNSYSRGPSLFGYPGIVVVPRDKARSMNAIYECVIDRLQRWTKNRRDLWTWEEGGRKKKGSGNGDEEDEEMEEIQIDYRNMGMGKEETITEIKKKEGDGEVVVEEVPVQTQTPPESPRESASAKKEAQPEPDEEGDIADEKSMVLVDDEEDNVAPASSVPVRVGPKKDVFTIRLQKDQKDYAVGGLYGSSNKFDSWDTRTTGEGDGDVLLRECDAFYCEFDENMKAYYFGEERGGGYGGGSFSSGSGGKFEHALWEAEHFEEFIHPEYKEATKSDGEKKPRGISLHDCLAEFTKEEKLGEDDLWYCPRCKKHQQATKRFDLWKVPDVLVVHLKRFSNSRMLRDKIDVFVDFPTENLDLGDMVGERRVLNELVKDGRLKEVIGQEAEGVEEELLQRSQEPLVYDLFAVDEHIGGLGGGHYRAYALNHMDGSWYHFDDSYVTPAKASESVNQNAYLLFYRRRSSNPLGGKSHELVEEAKSRPRSVAEGETLGSNADTLPTPDADAEGDDELNLMTTIQLPTPRSDNLTLSDDLPNYVVNYSWTTPSSENHMGFSDGGDPPAFEDSMHSTLLSDPVDTDIVQLLGQENIHDEYLQSWRDPNSGLADRTGAGSPTSSIEAEPDLDEDLDIGEDSECHSQRTEPSVSGSESAFKLGQRPVSPTLSPSSGPSGAGSPSSSSVTLD</sequence>
<dbReference type="InterPro" id="IPR028889">
    <property type="entry name" value="USP"/>
</dbReference>
<feature type="domain" description="DUSP" evidence="10">
    <location>
        <begin position="47"/>
        <end position="153"/>
    </location>
</feature>
<evidence type="ECO:0000256" key="8">
    <source>
        <dbReference type="SAM" id="MobiDB-lite"/>
    </source>
</evidence>
<dbReference type="PROSITE" id="PS51283">
    <property type="entry name" value="DUSP"/>
    <property type="match status" value="1"/>
</dbReference>
<dbReference type="EC" id="3.4.19.12" evidence="3"/>
<feature type="region of interest" description="Disordered" evidence="8">
    <location>
        <begin position="795"/>
        <end position="840"/>
    </location>
</feature>
<keyword evidence="7" id="KW-0788">Thiol protease</keyword>
<keyword evidence="5" id="KW-0833">Ubl conjugation pathway</keyword>
<dbReference type="PROSITE" id="PS00973">
    <property type="entry name" value="USP_2"/>
    <property type="match status" value="1"/>
</dbReference>
<organism evidence="11 12">
    <name type="scientific">Tetrapyrgos nigripes</name>
    <dbReference type="NCBI Taxonomy" id="182062"/>
    <lineage>
        <taxon>Eukaryota</taxon>
        <taxon>Fungi</taxon>
        <taxon>Dikarya</taxon>
        <taxon>Basidiomycota</taxon>
        <taxon>Agaricomycotina</taxon>
        <taxon>Agaricomycetes</taxon>
        <taxon>Agaricomycetidae</taxon>
        <taxon>Agaricales</taxon>
        <taxon>Marasmiineae</taxon>
        <taxon>Marasmiaceae</taxon>
        <taxon>Tetrapyrgos</taxon>
    </lineage>
</organism>
<feature type="compositionally biased region" description="Low complexity" evidence="8">
    <location>
        <begin position="643"/>
        <end position="653"/>
    </location>
</feature>
<keyword evidence="4" id="KW-0645">Protease</keyword>
<reference evidence="11 12" key="1">
    <citation type="journal article" date="2020" name="ISME J.">
        <title>Uncovering the hidden diversity of litter-decomposition mechanisms in mushroom-forming fungi.</title>
        <authorList>
            <person name="Floudas D."/>
            <person name="Bentzer J."/>
            <person name="Ahren D."/>
            <person name="Johansson T."/>
            <person name="Persson P."/>
            <person name="Tunlid A."/>
        </authorList>
    </citation>
    <scope>NUCLEOTIDE SEQUENCE [LARGE SCALE GENOMIC DNA]</scope>
    <source>
        <strain evidence="11 12">CBS 291.85</strain>
    </source>
</reference>
<keyword evidence="6" id="KW-0378">Hydrolase</keyword>
<comment type="similarity">
    <text evidence="2">Belongs to the peptidase C19 family.</text>
</comment>
<accession>A0A8H5FH93</accession>
<feature type="region of interest" description="Disordered" evidence="8">
    <location>
        <begin position="1167"/>
        <end position="1203"/>
    </location>
</feature>
<keyword evidence="12" id="KW-1185">Reference proteome</keyword>
<dbReference type="PANTHER" id="PTHR21646">
    <property type="entry name" value="UBIQUITIN CARBOXYL-TERMINAL HYDROLASE"/>
    <property type="match status" value="1"/>
</dbReference>
<gene>
    <name evidence="11" type="ORF">D9758_015091</name>
</gene>
<feature type="compositionally biased region" description="Basic and acidic residues" evidence="8">
    <location>
        <begin position="817"/>
        <end position="829"/>
    </location>
</feature>
<dbReference type="Pfam" id="PF00443">
    <property type="entry name" value="UCH"/>
    <property type="match status" value="1"/>
</dbReference>
<dbReference type="Pfam" id="PF06337">
    <property type="entry name" value="DUSP"/>
    <property type="match status" value="1"/>
</dbReference>
<dbReference type="Gene3D" id="3.30.2230.10">
    <property type="entry name" value="DUSP-like"/>
    <property type="match status" value="1"/>
</dbReference>
<dbReference type="PANTHER" id="PTHR21646:SF24">
    <property type="entry name" value="UBIQUITIN CARBOXYL-TERMINAL HYDROLASE"/>
    <property type="match status" value="1"/>
</dbReference>
<dbReference type="Gene3D" id="3.90.70.10">
    <property type="entry name" value="Cysteine proteinases"/>
    <property type="match status" value="2"/>
</dbReference>
<feature type="domain" description="USP" evidence="9">
    <location>
        <begin position="319"/>
        <end position="1161"/>
    </location>
</feature>
<dbReference type="SMART" id="SM00695">
    <property type="entry name" value="DUSP"/>
    <property type="match status" value="1"/>
</dbReference>
<evidence type="ECO:0000256" key="5">
    <source>
        <dbReference type="ARBA" id="ARBA00022786"/>
    </source>
</evidence>
<dbReference type="InterPro" id="IPR006615">
    <property type="entry name" value="Pept_C19_DUSP"/>
</dbReference>
<dbReference type="GO" id="GO:0016579">
    <property type="term" value="P:protein deubiquitination"/>
    <property type="evidence" value="ECO:0007669"/>
    <property type="project" value="InterPro"/>
</dbReference>
<dbReference type="SUPFAM" id="SSF143791">
    <property type="entry name" value="DUSP-like"/>
    <property type="match status" value="1"/>
</dbReference>
<dbReference type="SUPFAM" id="SSF54001">
    <property type="entry name" value="Cysteine proteinases"/>
    <property type="match status" value="1"/>
</dbReference>
<feature type="region of interest" description="Disordered" evidence="8">
    <location>
        <begin position="1292"/>
        <end position="1380"/>
    </location>
</feature>
<feature type="region of interest" description="Disordered" evidence="8">
    <location>
        <begin position="626"/>
        <end position="671"/>
    </location>
</feature>
<evidence type="ECO:0000256" key="1">
    <source>
        <dbReference type="ARBA" id="ARBA00000707"/>
    </source>
</evidence>
<dbReference type="PROSITE" id="PS00972">
    <property type="entry name" value="USP_1"/>
    <property type="match status" value="1"/>
</dbReference>
<evidence type="ECO:0000259" key="10">
    <source>
        <dbReference type="PROSITE" id="PS51283"/>
    </source>
</evidence>
<dbReference type="InterPro" id="IPR038765">
    <property type="entry name" value="Papain-like_cys_pep_sf"/>
</dbReference>
<proteinExistence type="inferred from homology"/>
<name>A0A8H5FH93_9AGAR</name>
<dbReference type="InterPro" id="IPR001394">
    <property type="entry name" value="Peptidase_C19_UCH"/>
</dbReference>
<evidence type="ECO:0000313" key="11">
    <source>
        <dbReference type="EMBL" id="KAF5336704.1"/>
    </source>
</evidence>
<evidence type="ECO:0000256" key="6">
    <source>
        <dbReference type="ARBA" id="ARBA00022801"/>
    </source>
</evidence>
<evidence type="ECO:0000256" key="3">
    <source>
        <dbReference type="ARBA" id="ARBA00012759"/>
    </source>
</evidence>
<dbReference type="InterPro" id="IPR050185">
    <property type="entry name" value="Ub_carboxyl-term_hydrolase"/>
</dbReference>
<feature type="compositionally biased region" description="Low complexity" evidence="8">
    <location>
        <begin position="1361"/>
        <end position="1380"/>
    </location>
</feature>
<comment type="catalytic activity">
    <reaction evidence="1">
        <text>Thiol-dependent hydrolysis of ester, thioester, amide, peptide and isopeptide bonds formed by the C-terminal Gly of ubiquitin (a 76-residue protein attached to proteins as an intracellular targeting signal).</text>
        <dbReference type="EC" id="3.4.19.12"/>
    </reaction>
</comment>
<feature type="compositionally biased region" description="Low complexity" evidence="8">
    <location>
        <begin position="805"/>
        <end position="814"/>
    </location>
</feature>
<evidence type="ECO:0000259" key="9">
    <source>
        <dbReference type="PROSITE" id="PS50235"/>
    </source>
</evidence>
<feature type="compositionally biased region" description="Basic and acidic residues" evidence="8">
    <location>
        <begin position="628"/>
        <end position="642"/>
    </location>
</feature>
<evidence type="ECO:0000256" key="2">
    <source>
        <dbReference type="ARBA" id="ARBA00009085"/>
    </source>
</evidence>
<feature type="compositionally biased region" description="Basic and acidic residues" evidence="8">
    <location>
        <begin position="1169"/>
        <end position="1185"/>
    </location>
</feature>
<dbReference type="InterPro" id="IPR035927">
    <property type="entry name" value="DUSP-like_sf"/>
</dbReference>
<feature type="compositionally biased region" description="Acidic residues" evidence="8">
    <location>
        <begin position="1317"/>
        <end position="1330"/>
    </location>
</feature>
<protein>
    <recommendedName>
        <fullName evidence="3">ubiquitinyl hydrolase 1</fullName>
        <ecNumber evidence="3">3.4.19.12</ecNumber>
    </recommendedName>
</protein>
<dbReference type="OrthoDB" id="292964at2759"/>
<dbReference type="Proteomes" id="UP000559256">
    <property type="component" value="Unassembled WGS sequence"/>
</dbReference>
<feature type="compositionally biased region" description="Basic and acidic residues" evidence="8">
    <location>
        <begin position="14"/>
        <end position="24"/>
    </location>
</feature>
<dbReference type="PROSITE" id="PS50235">
    <property type="entry name" value="USP_3"/>
    <property type="match status" value="1"/>
</dbReference>
<evidence type="ECO:0000313" key="12">
    <source>
        <dbReference type="Proteomes" id="UP000559256"/>
    </source>
</evidence>
<dbReference type="EMBL" id="JAACJM010000224">
    <property type="protein sequence ID" value="KAF5336704.1"/>
    <property type="molecule type" value="Genomic_DNA"/>
</dbReference>
<feature type="region of interest" description="Disordered" evidence="8">
    <location>
        <begin position="1"/>
        <end position="50"/>
    </location>
</feature>
<dbReference type="CDD" id="cd02674">
    <property type="entry name" value="Peptidase_C19R"/>
    <property type="match status" value="1"/>
</dbReference>
<dbReference type="GO" id="GO:0006508">
    <property type="term" value="P:proteolysis"/>
    <property type="evidence" value="ECO:0007669"/>
    <property type="project" value="UniProtKB-KW"/>
</dbReference>